<dbReference type="CDD" id="cd00051">
    <property type="entry name" value="EFh"/>
    <property type="match status" value="1"/>
</dbReference>
<dbReference type="InterPro" id="IPR018247">
    <property type="entry name" value="EF_Hand_1_Ca_BS"/>
</dbReference>
<evidence type="ECO:0000313" key="5">
    <source>
        <dbReference type="Proteomes" id="UP000612055"/>
    </source>
</evidence>
<reference evidence="4" key="1">
    <citation type="journal article" date="2020" name="bioRxiv">
        <title>Comparative genomics of Chlamydomonas.</title>
        <authorList>
            <person name="Craig R.J."/>
            <person name="Hasan A.R."/>
            <person name="Ness R.W."/>
            <person name="Keightley P.D."/>
        </authorList>
    </citation>
    <scope>NUCLEOTIDE SEQUENCE</scope>
    <source>
        <strain evidence="4">CCAP 11/70</strain>
    </source>
</reference>
<accession>A0A836C1X9</accession>
<dbReference type="SUPFAM" id="SSF47473">
    <property type="entry name" value="EF-hand"/>
    <property type="match status" value="1"/>
</dbReference>
<dbReference type="Proteomes" id="UP000612055">
    <property type="component" value="Unassembled WGS sequence"/>
</dbReference>
<comment type="caution">
    <text evidence="4">The sequence shown here is derived from an EMBL/GenBank/DDBJ whole genome shotgun (WGS) entry which is preliminary data.</text>
</comment>
<name>A0A836C1X9_9CHLO</name>
<dbReference type="PROSITE" id="PS00018">
    <property type="entry name" value="EF_HAND_1"/>
    <property type="match status" value="2"/>
</dbReference>
<organism evidence="4 5">
    <name type="scientific">Edaphochlamys debaryana</name>
    <dbReference type="NCBI Taxonomy" id="47281"/>
    <lineage>
        <taxon>Eukaryota</taxon>
        <taxon>Viridiplantae</taxon>
        <taxon>Chlorophyta</taxon>
        <taxon>core chlorophytes</taxon>
        <taxon>Chlorophyceae</taxon>
        <taxon>CS clade</taxon>
        <taxon>Chlamydomonadales</taxon>
        <taxon>Chlamydomonadales incertae sedis</taxon>
        <taxon>Edaphochlamys</taxon>
    </lineage>
</organism>
<dbReference type="GO" id="GO:0005509">
    <property type="term" value="F:calcium ion binding"/>
    <property type="evidence" value="ECO:0007669"/>
    <property type="project" value="InterPro"/>
</dbReference>
<dbReference type="Pfam" id="PF13499">
    <property type="entry name" value="EF-hand_7"/>
    <property type="match status" value="1"/>
</dbReference>
<proteinExistence type="predicted"/>
<dbReference type="InterPro" id="IPR002048">
    <property type="entry name" value="EF_hand_dom"/>
</dbReference>
<dbReference type="PROSITE" id="PS50222">
    <property type="entry name" value="EF_HAND_2"/>
    <property type="match status" value="2"/>
</dbReference>
<keyword evidence="2" id="KW-0106">Calcium</keyword>
<feature type="domain" description="EF-hand" evidence="3">
    <location>
        <begin position="50"/>
        <end position="85"/>
    </location>
</feature>
<dbReference type="PANTHER" id="PTHR23048">
    <property type="entry name" value="MYOSIN LIGHT CHAIN 1, 3"/>
    <property type="match status" value="1"/>
</dbReference>
<dbReference type="InterPro" id="IPR011992">
    <property type="entry name" value="EF-hand-dom_pair"/>
</dbReference>
<evidence type="ECO:0000313" key="4">
    <source>
        <dbReference type="EMBL" id="KAG2497411.1"/>
    </source>
</evidence>
<keyword evidence="5" id="KW-1185">Reference proteome</keyword>
<keyword evidence="1" id="KW-0677">Repeat</keyword>
<sequence length="158" mass="17660">MPPREGAPIELTAQEVADLKEVFDLMDKDKGGTLSIEEVKGLMELLGMKVRSEELEAMVAEIDRSGDGNIDFNEFLQVMAKPQDLPYKKADVLRAFRLLADKDAPPGCISPEALERALVQYCAGKVPEEEIMRLVNTLELNQEGYIDFARKTNLFLNS</sequence>
<dbReference type="AlphaFoldDB" id="A0A836C1X9"/>
<gene>
    <name evidence="4" type="ORF">HYH03_004566</name>
</gene>
<dbReference type="PANTHER" id="PTHR23048:SF0">
    <property type="entry name" value="CALMODULIN LIKE 3"/>
    <property type="match status" value="1"/>
</dbReference>
<dbReference type="GO" id="GO:0016460">
    <property type="term" value="C:myosin II complex"/>
    <property type="evidence" value="ECO:0007669"/>
    <property type="project" value="TreeGrafter"/>
</dbReference>
<evidence type="ECO:0000259" key="3">
    <source>
        <dbReference type="PROSITE" id="PS50222"/>
    </source>
</evidence>
<dbReference type="EMBL" id="JAEHOE010000014">
    <property type="protein sequence ID" value="KAG2497411.1"/>
    <property type="molecule type" value="Genomic_DNA"/>
</dbReference>
<dbReference type="Gene3D" id="1.10.238.10">
    <property type="entry name" value="EF-hand"/>
    <property type="match status" value="1"/>
</dbReference>
<dbReference type="OrthoDB" id="343296at2759"/>
<dbReference type="FunFam" id="1.10.238.10:FF:000178">
    <property type="entry name" value="Calmodulin-2 A"/>
    <property type="match status" value="1"/>
</dbReference>
<feature type="domain" description="EF-hand" evidence="3">
    <location>
        <begin position="14"/>
        <end position="49"/>
    </location>
</feature>
<protein>
    <recommendedName>
        <fullName evidence="3">EF-hand domain-containing protein</fullName>
    </recommendedName>
</protein>
<evidence type="ECO:0000256" key="2">
    <source>
        <dbReference type="ARBA" id="ARBA00022837"/>
    </source>
</evidence>
<dbReference type="InterPro" id="IPR050230">
    <property type="entry name" value="CALM/Myosin/TropC-like"/>
</dbReference>
<evidence type="ECO:0000256" key="1">
    <source>
        <dbReference type="ARBA" id="ARBA00022737"/>
    </source>
</evidence>
<dbReference type="SMART" id="SM00054">
    <property type="entry name" value="EFh"/>
    <property type="match status" value="2"/>
</dbReference>